<dbReference type="EMBL" id="QRCM01000001">
    <property type="protein sequence ID" value="TXG90240.1"/>
    <property type="molecule type" value="Genomic_DNA"/>
</dbReference>
<dbReference type="Gene3D" id="2.20.230.10">
    <property type="entry name" value="Resuscitation-promoting factor rpfb"/>
    <property type="match status" value="1"/>
</dbReference>
<evidence type="ECO:0000313" key="6">
    <source>
        <dbReference type="Proteomes" id="UP000471120"/>
    </source>
</evidence>
<dbReference type="SUPFAM" id="SSF53955">
    <property type="entry name" value="Lysozyme-like"/>
    <property type="match status" value="1"/>
</dbReference>
<evidence type="ECO:0000256" key="3">
    <source>
        <dbReference type="ARBA" id="ARBA00022801"/>
    </source>
</evidence>
<comment type="caution">
    <text evidence="5">The sequence shown here is derived from an EMBL/GenBank/DDBJ whole genome shotgun (WGS) entry which is preliminary data.</text>
</comment>
<evidence type="ECO:0000256" key="1">
    <source>
        <dbReference type="ARBA" id="ARBA00010830"/>
    </source>
</evidence>
<keyword evidence="3" id="KW-0378">Hydrolase</keyword>
<proteinExistence type="inferred from homology"/>
<dbReference type="InterPro" id="IPR007137">
    <property type="entry name" value="DUF348"/>
</dbReference>
<organism evidence="5 6">
    <name type="scientific">Rhodococcus rhodnii</name>
    <dbReference type="NCBI Taxonomy" id="38312"/>
    <lineage>
        <taxon>Bacteria</taxon>
        <taxon>Bacillati</taxon>
        <taxon>Actinomycetota</taxon>
        <taxon>Actinomycetes</taxon>
        <taxon>Mycobacteriales</taxon>
        <taxon>Nocardiaceae</taxon>
        <taxon>Rhodococcus</taxon>
    </lineage>
</organism>
<dbReference type="RefSeq" id="WP_010837059.1">
    <property type="nucleotide sequence ID" value="NZ_QRCM01000001.1"/>
</dbReference>
<dbReference type="PROSITE" id="PS51109">
    <property type="entry name" value="G5"/>
    <property type="match status" value="1"/>
</dbReference>
<gene>
    <name evidence="5" type="ORF">DW322_08410</name>
</gene>
<dbReference type="InterPro" id="IPR023346">
    <property type="entry name" value="Lysozyme-like_dom_sf"/>
</dbReference>
<dbReference type="GO" id="GO:0016787">
    <property type="term" value="F:hydrolase activity"/>
    <property type="evidence" value="ECO:0007669"/>
    <property type="project" value="UniProtKB-KW"/>
</dbReference>
<sequence length="375" mass="39320">MSPFAKINSARSPLLLTVVAALLATLIVGAMVTVARHKTVTIDVDGEIRSLGTMASDVRGALDDAGYPIGERDAVAPGPDAGLSDGDEIVLRRARELLLMVDGQVQTIWTTALTVDEALRGVDMAADAHVSADRSQRLPLDGASLAVHNPRTISIADNGGPLTEIRAAGPSIGDFLTAAGTPLGEQDTVAPGAETPLTDGLEVHVTRRSTDVRTETLPIAPPENRVDDPAMDEGTRVVEHPGTPGERSAEFEIVTVNGDEAERRELNSETLREPQPATVRVGTKPKPTAPAVSNGSTWDALAQCEATGNWSANTGNGFSGGLQFTQQTWAGFGGTQYAPSAHMATREQQIAIAENVRAGQGWGAWPSCSSKLGLR</sequence>
<evidence type="ECO:0000313" key="5">
    <source>
        <dbReference type="EMBL" id="TXG90240.1"/>
    </source>
</evidence>
<protein>
    <submittedName>
        <fullName evidence="5">Resuscitation-promoting factor</fullName>
    </submittedName>
</protein>
<dbReference type="Pfam" id="PF07501">
    <property type="entry name" value="G5"/>
    <property type="match status" value="1"/>
</dbReference>
<dbReference type="Gene3D" id="1.10.530.10">
    <property type="match status" value="1"/>
</dbReference>
<dbReference type="InterPro" id="IPR010618">
    <property type="entry name" value="RPF"/>
</dbReference>
<reference evidence="5 6" key="1">
    <citation type="submission" date="2018-07" db="EMBL/GenBank/DDBJ databases">
        <title>Genome sequence of Rhodococcus rhodnii ATCC 35071 from Rhodnius prolixus.</title>
        <authorList>
            <person name="Patel V."/>
            <person name="Vogel K.J."/>
        </authorList>
    </citation>
    <scope>NUCLEOTIDE SEQUENCE [LARGE SCALE GENOMIC DNA]</scope>
    <source>
        <strain evidence="5 6">ATCC 35071</strain>
    </source>
</reference>
<evidence type="ECO:0000259" key="4">
    <source>
        <dbReference type="PROSITE" id="PS51109"/>
    </source>
</evidence>
<dbReference type="PANTHER" id="PTHR39160">
    <property type="entry name" value="CELL WALL-BINDING PROTEIN YOCH"/>
    <property type="match status" value="1"/>
</dbReference>
<dbReference type="AlphaFoldDB" id="A0A6P2CE60"/>
<dbReference type="CDD" id="cd13925">
    <property type="entry name" value="RPF"/>
    <property type="match status" value="1"/>
</dbReference>
<dbReference type="Pfam" id="PF06737">
    <property type="entry name" value="Transglycosylas"/>
    <property type="match status" value="1"/>
</dbReference>
<accession>A0A6P2CE60</accession>
<comment type="similarity">
    <text evidence="1">Belongs to the transglycosylase family. Rpf subfamily.</text>
</comment>
<dbReference type="SMART" id="SM01208">
    <property type="entry name" value="G5"/>
    <property type="match status" value="1"/>
</dbReference>
<dbReference type="Proteomes" id="UP000471120">
    <property type="component" value="Unassembled WGS sequence"/>
</dbReference>
<evidence type="ECO:0000256" key="2">
    <source>
        <dbReference type="ARBA" id="ARBA00022729"/>
    </source>
</evidence>
<dbReference type="PANTHER" id="PTHR39160:SF4">
    <property type="entry name" value="RESUSCITATION-PROMOTING FACTOR RPFB"/>
    <property type="match status" value="1"/>
</dbReference>
<keyword evidence="2" id="KW-0732">Signal</keyword>
<dbReference type="InterPro" id="IPR011098">
    <property type="entry name" value="G5_dom"/>
</dbReference>
<feature type="domain" description="G5" evidence="4">
    <location>
        <begin position="205"/>
        <end position="285"/>
    </location>
</feature>
<dbReference type="InterPro" id="IPR051933">
    <property type="entry name" value="Resuscitation_pf_RpfB"/>
</dbReference>
<name>A0A6P2CE60_9NOCA</name>
<dbReference type="Pfam" id="PF03990">
    <property type="entry name" value="DUF348"/>
    <property type="match status" value="3"/>
</dbReference>